<dbReference type="Proteomes" id="UP000317573">
    <property type="component" value="Unassembled WGS sequence"/>
</dbReference>
<evidence type="ECO:0000313" key="2">
    <source>
        <dbReference type="Proteomes" id="UP000317573"/>
    </source>
</evidence>
<sequence>MQAFIDENTVRGIMVVAAVADPSALEHARRTLAGLRMKGQERIHFKSERDSRRRAICSALVTLDVQVRVYHAAGLTPKLGRPRCLETLVGDLAELPISRLVLEQDDSTVKSDRRVLFEAAGKHGIREQLTYHHLRAKQEPMLWIPDAVAWCLAKGGEWPDRVRPLITKTVTVR</sequence>
<comment type="caution">
    <text evidence="1">The sequence shown here is derived from an EMBL/GenBank/DDBJ whole genome shotgun (WGS) entry which is preliminary data.</text>
</comment>
<evidence type="ECO:0000313" key="1">
    <source>
        <dbReference type="EMBL" id="TWH05935.1"/>
    </source>
</evidence>
<name>A0A562D812_RHORH</name>
<organism evidence="1 2">
    <name type="scientific">Rhodococcus rhodochrous J45</name>
    <dbReference type="NCBI Taxonomy" id="935266"/>
    <lineage>
        <taxon>Bacteria</taxon>
        <taxon>Bacillati</taxon>
        <taxon>Actinomycetota</taxon>
        <taxon>Actinomycetes</taxon>
        <taxon>Mycobacteriales</taxon>
        <taxon>Nocardiaceae</taxon>
        <taxon>Rhodococcus</taxon>
    </lineage>
</organism>
<dbReference type="RefSeq" id="WP_145693303.1">
    <property type="nucleotide sequence ID" value="NZ_VLJT01000076.1"/>
</dbReference>
<protein>
    <submittedName>
        <fullName evidence="1">Uncharacterized protein</fullName>
    </submittedName>
</protein>
<accession>A0A562D812</accession>
<gene>
    <name evidence="1" type="ORF">L618_007300000030</name>
</gene>
<dbReference type="AlphaFoldDB" id="A0A562D812"/>
<dbReference type="EMBL" id="VLJT01000076">
    <property type="protein sequence ID" value="TWH05935.1"/>
    <property type="molecule type" value="Genomic_DNA"/>
</dbReference>
<proteinExistence type="predicted"/>
<reference evidence="1 2" key="1">
    <citation type="submission" date="2019-07" db="EMBL/GenBank/DDBJ databases">
        <title>Genome sequencing of lignin-degrading bacterial isolates.</title>
        <authorList>
            <person name="Gladden J."/>
        </authorList>
    </citation>
    <scope>NUCLEOTIDE SEQUENCE [LARGE SCALE GENOMIC DNA]</scope>
    <source>
        <strain evidence="1 2">J45</strain>
    </source>
</reference>